<evidence type="ECO:0000256" key="3">
    <source>
        <dbReference type="ARBA" id="ARBA00022630"/>
    </source>
</evidence>
<evidence type="ECO:0000256" key="1">
    <source>
        <dbReference type="ARBA" id="ARBA00001974"/>
    </source>
</evidence>
<feature type="domain" description="FAD-binding PCMH-type" evidence="7">
    <location>
        <begin position="121"/>
        <end position="300"/>
    </location>
</feature>
<accession>A0A8H4QP41</accession>
<comment type="cofactor">
    <cofactor evidence="1">
        <name>FAD</name>
        <dbReference type="ChEBI" id="CHEBI:57692"/>
    </cofactor>
</comment>
<keyword evidence="3" id="KW-0285">Flavoprotein</keyword>
<dbReference type="GO" id="GO:0016491">
    <property type="term" value="F:oxidoreductase activity"/>
    <property type="evidence" value="ECO:0007669"/>
    <property type="project" value="UniProtKB-KW"/>
</dbReference>
<evidence type="ECO:0000256" key="2">
    <source>
        <dbReference type="ARBA" id="ARBA00005466"/>
    </source>
</evidence>
<dbReference type="PANTHER" id="PTHR42973">
    <property type="entry name" value="BINDING OXIDOREDUCTASE, PUTATIVE (AFU_ORTHOLOGUE AFUA_1G17690)-RELATED"/>
    <property type="match status" value="1"/>
</dbReference>
<keyword evidence="6" id="KW-0732">Signal</keyword>
<dbReference type="AlphaFoldDB" id="A0A8H4QP41"/>
<evidence type="ECO:0000259" key="7">
    <source>
        <dbReference type="PROSITE" id="PS51387"/>
    </source>
</evidence>
<gene>
    <name evidence="8" type="ORF">G7Y89_g15329</name>
</gene>
<comment type="caution">
    <text evidence="8">The sequence shown here is derived from an EMBL/GenBank/DDBJ whole genome shotgun (WGS) entry which is preliminary data.</text>
</comment>
<proteinExistence type="inferred from homology"/>
<feature type="chain" id="PRO_5034567223" description="FAD-binding PCMH-type domain-containing protein" evidence="6">
    <location>
        <begin position="31"/>
        <end position="333"/>
    </location>
</feature>
<comment type="similarity">
    <text evidence="2">Belongs to the oxygen-dependent FAD-linked oxidoreductase family.</text>
</comment>
<evidence type="ECO:0000256" key="4">
    <source>
        <dbReference type="ARBA" id="ARBA00022827"/>
    </source>
</evidence>
<sequence length="333" mass="35574">MAGRFFFRTLIDVFLLSVPIFAGTANTASCRYIPGDDKWPSQSDWALLNSTVGGRLIATIPQASICHTSPYSDFNKTACETLAANWNLAKTFEPHPAEIMNAYFQNQSCDPFTPTSQPCELGNYAVYSINVTGAQDVVAGLKFAQEKNIRLVIKTTGHDYNGRSTGLGALALWMWNLKTADINTQYESTSYSGPAVKLGSGVIAGDAYAAAYEAGYRLVGGECGSIGIAAGYSQGGGHSMLNTAYGMAADQVLEWEVVTATGEHLIATPEQNTDLYWALSGGGGGTYGVVLSMTAKIYPDGPIAGGSLIFENTNETTYWEAIALWFQQAPSLP</sequence>
<evidence type="ECO:0000313" key="9">
    <source>
        <dbReference type="Proteomes" id="UP000566819"/>
    </source>
</evidence>
<organism evidence="8 9">
    <name type="scientific">Cudoniella acicularis</name>
    <dbReference type="NCBI Taxonomy" id="354080"/>
    <lineage>
        <taxon>Eukaryota</taxon>
        <taxon>Fungi</taxon>
        <taxon>Dikarya</taxon>
        <taxon>Ascomycota</taxon>
        <taxon>Pezizomycotina</taxon>
        <taxon>Leotiomycetes</taxon>
        <taxon>Helotiales</taxon>
        <taxon>Tricladiaceae</taxon>
        <taxon>Cudoniella</taxon>
    </lineage>
</organism>
<keyword evidence="4" id="KW-0274">FAD</keyword>
<feature type="signal peptide" evidence="6">
    <location>
        <begin position="1"/>
        <end position="30"/>
    </location>
</feature>
<protein>
    <recommendedName>
        <fullName evidence="7">FAD-binding PCMH-type domain-containing protein</fullName>
    </recommendedName>
</protein>
<dbReference type="InterPro" id="IPR016169">
    <property type="entry name" value="FAD-bd_PCMH_sub2"/>
</dbReference>
<evidence type="ECO:0000313" key="8">
    <source>
        <dbReference type="EMBL" id="KAF4614409.1"/>
    </source>
</evidence>
<dbReference type="Pfam" id="PF01565">
    <property type="entry name" value="FAD_binding_4"/>
    <property type="match status" value="1"/>
</dbReference>
<dbReference type="Proteomes" id="UP000566819">
    <property type="component" value="Unassembled WGS sequence"/>
</dbReference>
<evidence type="ECO:0000256" key="5">
    <source>
        <dbReference type="ARBA" id="ARBA00023002"/>
    </source>
</evidence>
<dbReference type="InterPro" id="IPR036318">
    <property type="entry name" value="FAD-bd_PCMH-like_sf"/>
</dbReference>
<dbReference type="EMBL" id="JAAMPI010002334">
    <property type="protein sequence ID" value="KAF4614409.1"/>
    <property type="molecule type" value="Genomic_DNA"/>
</dbReference>
<dbReference type="InterPro" id="IPR016166">
    <property type="entry name" value="FAD-bd_PCMH"/>
</dbReference>
<dbReference type="PANTHER" id="PTHR42973:SF39">
    <property type="entry name" value="FAD-BINDING PCMH-TYPE DOMAIN-CONTAINING PROTEIN"/>
    <property type="match status" value="1"/>
</dbReference>
<dbReference type="OrthoDB" id="9983560at2759"/>
<dbReference type="PROSITE" id="PS51387">
    <property type="entry name" value="FAD_PCMH"/>
    <property type="match status" value="1"/>
</dbReference>
<dbReference type="Gene3D" id="3.30.465.10">
    <property type="match status" value="1"/>
</dbReference>
<dbReference type="GO" id="GO:0071949">
    <property type="term" value="F:FAD binding"/>
    <property type="evidence" value="ECO:0007669"/>
    <property type="project" value="InterPro"/>
</dbReference>
<keyword evidence="9" id="KW-1185">Reference proteome</keyword>
<keyword evidence="5" id="KW-0560">Oxidoreductase</keyword>
<reference evidence="8 9" key="1">
    <citation type="submission" date="2020-03" db="EMBL/GenBank/DDBJ databases">
        <title>Draft Genome Sequence of Cudoniella acicularis.</title>
        <authorList>
            <person name="Buettner E."/>
            <person name="Kellner H."/>
        </authorList>
    </citation>
    <scope>NUCLEOTIDE SEQUENCE [LARGE SCALE GENOMIC DNA]</scope>
    <source>
        <strain evidence="8 9">DSM 108380</strain>
    </source>
</reference>
<name>A0A8H4QP41_9HELO</name>
<evidence type="ECO:0000256" key="6">
    <source>
        <dbReference type="SAM" id="SignalP"/>
    </source>
</evidence>
<dbReference type="InterPro" id="IPR050416">
    <property type="entry name" value="FAD-linked_Oxidoreductase"/>
</dbReference>
<dbReference type="InterPro" id="IPR006094">
    <property type="entry name" value="Oxid_FAD_bind_N"/>
</dbReference>
<dbReference type="SUPFAM" id="SSF56176">
    <property type="entry name" value="FAD-binding/transporter-associated domain-like"/>
    <property type="match status" value="1"/>
</dbReference>